<evidence type="ECO:0000313" key="1">
    <source>
        <dbReference type="EMBL" id="RVT93694.1"/>
    </source>
</evidence>
<dbReference type="Proteomes" id="UP000282971">
    <property type="component" value="Unassembled WGS sequence"/>
</dbReference>
<organism evidence="1 2">
    <name type="scientific">Sphingomonas crocodyli</name>
    <dbReference type="NCBI Taxonomy" id="1979270"/>
    <lineage>
        <taxon>Bacteria</taxon>
        <taxon>Pseudomonadati</taxon>
        <taxon>Pseudomonadota</taxon>
        <taxon>Alphaproteobacteria</taxon>
        <taxon>Sphingomonadales</taxon>
        <taxon>Sphingomonadaceae</taxon>
        <taxon>Sphingomonas</taxon>
    </lineage>
</organism>
<dbReference type="RefSeq" id="WP_127742562.1">
    <property type="nucleotide sequence ID" value="NZ_SACN01000001.1"/>
</dbReference>
<reference evidence="1 2" key="1">
    <citation type="submission" date="2019-01" db="EMBL/GenBank/DDBJ databases">
        <authorList>
            <person name="Chen W.-M."/>
        </authorList>
    </citation>
    <scope>NUCLEOTIDE SEQUENCE [LARGE SCALE GENOMIC DNA]</scope>
    <source>
        <strain evidence="1 2">CCP-7</strain>
    </source>
</reference>
<gene>
    <name evidence="1" type="ORF">EOD43_07455</name>
</gene>
<keyword evidence="2" id="KW-1185">Reference proteome</keyword>
<accession>A0A437M872</accession>
<sequence length="98" mass="10945">MTDADIRAELFGRIIVRLMQLGIVPDHVSQTMLAEFERNGSMMRGDDAKHMERLAFELRALIFRSGIDISTNAIADREAVEARRALRLVSTDGGNDPT</sequence>
<name>A0A437M872_9SPHN</name>
<dbReference type="AlphaFoldDB" id="A0A437M872"/>
<dbReference type="EMBL" id="SACN01000001">
    <property type="protein sequence ID" value="RVT93694.1"/>
    <property type="molecule type" value="Genomic_DNA"/>
</dbReference>
<evidence type="ECO:0000313" key="2">
    <source>
        <dbReference type="Proteomes" id="UP000282971"/>
    </source>
</evidence>
<proteinExistence type="predicted"/>
<comment type="caution">
    <text evidence="1">The sequence shown here is derived from an EMBL/GenBank/DDBJ whole genome shotgun (WGS) entry which is preliminary data.</text>
</comment>
<protein>
    <submittedName>
        <fullName evidence="1">Uncharacterized protein</fullName>
    </submittedName>
</protein>